<organism evidence="1">
    <name type="scientific">Myoviridae sp. ctu2j3</name>
    <dbReference type="NCBI Taxonomy" id="2825197"/>
    <lineage>
        <taxon>Viruses</taxon>
        <taxon>Duplodnaviria</taxon>
        <taxon>Heunggongvirae</taxon>
        <taxon>Uroviricota</taxon>
        <taxon>Caudoviricetes</taxon>
    </lineage>
</organism>
<dbReference type="EMBL" id="BK016090">
    <property type="protein sequence ID" value="DAF94082.1"/>
    <property type="molecule type" value="Genomic_DNA"/>
</dbReference>
<accession>A0A8S5UHQ9</accession>
<evidence type="ECO:0000313" key="1">
    <source>
        <dbReference type="EMBL" id="DAF94016.1"/>
    </source>
</evidence>
<dbReference type="EMBL" id="BK016090">
    <property type="protein sequence ID" value="DAF94016.1"/>
    <property type="molecule type" value="Genomic_DNA"/>
</dbReference>
<reference evidence="1" key="1">
    <citation type="journal article" date="2021" name="Proc. Natl. Acad. Sci. U.S.A.">
        <title>A Catalog of Tens of Thousands of Viruses from Human Metagenomes Reveals Hidden Associations with Chronic Diseases.</title>
        <authorList>
            <person name="Tisza M.J."/>
            <person name="Buck C.B."/>
        </authorList>
    </citation>
    <scope>NUCLEOTIDE SEQUENCE</scope>
    <source>
        <strain evidence="1">Ctu2j3</strain>
    </source>
</reference>
<sequence length="117" mass="12960">MLQNIIQHTRAALVAHNVMRSTEIEILILSDGPLPTMNAVHLRDEFKNEPRVAVVEMLNTGDPMPEHIVRGSTRSAFINGASRALTTEERASIHRSLTTVALGLGRDEKELMYEASV</sequence>
<name>A0A8S5UHQ9_9CAUD</name>
<proteinExistence type="predicted"/>
<protein>
    <submittedName>
        <fullName evidence="1">Uncharacterized protein</fullName>
    </submittedName>
</protein>